<dbReference type="Proteomes" id="UP000242682">
    <property type="component" value="Unassembled WGS sequence"/>
</dbReference>
<comment type="caution">
    <text evidence="3">The sequence shown here is derived from an EMBL/GenBank/DDBJ whole genome shotgun (WGS) entry which is preliminary data.</text>
</comment>
<dbReference type="OrthoDB" id="9811902at2"/>
<dbReference type="InterPro" id="IPR001296">
    <property type="entry name" value="Glyco_trans_1"/>
</dbReference>
<evidence type="ECO:0000259" key="1">
    <source>
        <dbReference type="Pfam" id="PF00534"/>
    </source>
</evidence>
<dbReference type="InterPro" id="IPR028098">
    <property type="entry name" value="Glyco_trans_4-like_N"/>
</dbReference>
<dbReference type="PANTHER" id="PTHR12526">
    <property type="entry name" value="GLYCOSYLTRANSFERASE"/>
    <property type="match status" value="1"/>
</dbReference>
<dbReference type="AlphaFoldDB" id="A0A2P8H3A9"/>
<dbReference type="RefSeq" id="WP_106532918.1">
    <property type="nucleotide sequence ID" value="NZ_PYAT01000004.1"/>
</dbReference>
<feature type="domain" description="Glycosyl transferase family 1" evidence="1">
    <location>
        <begin position="204"/>
        <end position="364"/>
    </location>
</feature>
<name>A0A2P8H3A9_9BACL</name>
<keyword evidence="3" id="KW-0808">Transferase</keyword>
<accession>A0A2P8H3A9</accession>
<sequence length="386" mass="45059">MKKMIILQPEMCVGGVERVLLTLLKNLDKEKFDITVMLLNKNVWDDQIPKEIKIKYMFNKNPREYNSLFKRIYKYSRMFVPGKIIQKIFLKDKYDIYISFHEPMIYFLRGAKGKKVSWIHADYTIIDDITEIKQLGKRMSFLSKTILKKRVEALKNCDKIICVAETARKGFLNKFDIDEEKVVVRYNPNDIERIKSLANNNQKIQEEIKYSKDVINFCAVGRLSHEKAFERLISITLKLKNEGYLFHFNIIGDGPEYQKLEKAINDNNLNDYIHLIGYDANPYKYMSKSDFVICSSKFEAYSTVVTESIILGIPVIATECSGMAEIFGHTNAGLITKNNTEDLYYAIKKVLNDKKLRALMKLEAIERSKYFDTKRMVCEIESLLLE</sequence>
<keyword evidence="4" id="KW-1185">Reference proteome</keyword>
<feature type="domain" description="Glycosyltransferase subfamily 4-like N-terminal" evidence="2">
    <location>
        <begin position="13"/>
        <end position="193"/>
    </location>
</feature>
<evidence type="ECO:0000313" key="4">
    <source>
        <dbReference type="Proteomes" id="UP000242682"/>
    </source>
</evidence>
<evidence type="ECO:0000259" key="2">
    <source>
        <dbReference type="Pfam" id="PF13439"/>
    </source>
</evidence>
<organism evidence="3 4">
    <name type="scientific">Planomicrobium soli</name>
    <dbReference type="NCBI Taxonomy" id="1176648"/>
    <lineage>
        <taxon>Bacteria</taxon>
        <taxon>Bacillati</taxon>
        <taxon>Bacillota</taxon>
        <taxon>Bacilli</taxon>
        <taxon>Bacillales</taxon>
        <taxon>Caryophanaceae</taxon>
        <taxon>Planomicrobium</taxon>
    </lineage>
</organism>
<dbReference type="Pfam" id="PF13439">
    <property type="entry name" value="Glyco_transf_4"/>
    <property type="match status" value="1"/>
</dbReference>
<dbReference type="PANTHER" id="PTHR12526:SF630">
    <property type="entry name" value="GLYCOSYLTRANSFERASE"/>
    <property type="match status" value="1"/>
</dbReference>
<dbReference type="EMBL" id="PYAT01000004">
    <property type="protein sequence ID" value="PSL40701.1"/>
    <property type="molecule type" value="Genomic_DNA"/>
</dbReference>
<dbReference type="CDD" id="cd03811">
    <property type="entry name" value="GT4_GT28_WabH-like"/>
    <property type="match status" value="1"/>
</dbReference>
<gene>
    <name evidence="3" type="ORF">B0H99_104163</name>
</gene>
<protein>
    <submittedName>
        <fullName evidence="3">Glycosyltransferase involved in cell wall biosynthesis</fullName>
    </submittedName>
</protein>
<dbReference type="SUPFAM" id="SSF53756">
    <property type="entry name" value="UDP-Glycosyltransferase/glycogen phosphorylase"/>
    <property type="match status" value="1"/>
</dbReference>
<reference evidence="3 4" key="1">
    <citation type="submission" date="2018-03" db="EMBL/GenBank/DDBJ databases">
        <title>Genomic Encyclopedia of Type Strains, Phase III (KMG-III): the genomes of soil and plant-associated and newly described type strains.</title>
        <authorList>
            <person name="Whitman W."/>
        </authorList>
    </citation>
    <scope>NUCLEOTIDE SEQUENCE [LARGE SCALE GENOMIC DNA]</scope>
    <source>
        <strain evidence="3 4">CGMCC 1.12259</strain>
    </source>
</reference>
<dbReference type="Pfam" id="PF00534">
    <property type="entry name" value="Glycos_transf_1"/>
    <property type="match status" value="1"/>
</dbReference>
<dbReference type="Gene3D" id="3.40.50.2000">
    <property type="entry name" value="Glycogen Phosphorylase B"/>
    <property type="match status" value="2"/>
</dbReference>
<proteinExistence type="predicted"/>
<dbReference type="GO" id="GO:0016757">
    <property type="term" value="F:glycosyltransferase activity"/>
    <property type="evidence" value="ECO:0007669"/>
    <property type="project" value="InterPro"/>
</dbReference>
<evidence type="ECO:0000313" key="3">
    <source>
        <dbReference type="EMBL" id="PSL40701.1"/>
    </source>
</evidence>